<dbReference type="RefSeq" id="WP_008950668.1">
    <property type="nucleotide sequence ID" value="NZ_AHTH01000026.1"/>
</dbReference>
<protein>
    <submittedName>
        <fullName evidence="1">Uncharacterized protein</fullName>
    </submittedName>
</protein>
<evidence type="ECO:0000313" key="1">
    <source>
        <dbReference type="EMBL" id="EHR40906.1"/>
    </source>
</evidence>
<organism evidence="1 2">
    <name type="scientific">Alishewanella jeotgali KCTC 22429</name>
    <dbReference type="NCBI Taxonomy" id="1129374"/>
    <lineage>
        <taxon>Bacteria</taxon>
        <taxon>Pseudomonadati</taxon>
        <taxon>Pseudomonadota</taxon>
        <taxon>Gammaproteobacteria</taxon>
        <taxon>Alteromonadales</taxon>
        <taxon>Alteromonadaceae</taxon>
        <taxon>Alishewanella</taxon>
    </lineage>
</organism>
<sequence length="141" mass="15967">MKNFGFLMIFSAFIVFSLTRIVYGTVEVFKNPSLALYMTTIADATGSHSTSLVRELRMSFYLFLGADPNEPQYWGRSAFEEAVVTENINAIRKLTPIVKEDSYILGARLACVSSDYEILEIIFKARGERNLTPTIFCDLKE</sequence>
<proteinExistence type="predicted"/>
<dbReference type="AlphaFoldDB" id="H3ZEV4"/>
<comment type="caution">
    <text evidence="1">The sequence shown here is derived from an EMBL/GenBank/DDBJ whole genome shotgun (WGS) entry which is preliminary data.</text>
</comment>
<dbReference type="eggNOG" id="ENOG5033YFI">
    <property type="taxonomic scope" value="Bacteria"/>
</dbReference>
<dbReference type="Proteomes" id="UP000012046">
    <property type="component" value="Unassembled WGS sequence"/>
</dbReference>
<gene>
    <name evidence="1" type="ORF">AJE_09444</name>
</gene>
<dbReference type="STRING" id="1129374.AJE_09444"/>
<name>H3ZEV4_9ALTE</name>
<accession>H3ZEV4</accession>
<dbReference type="EMBL" id="AHTH01000026">
    <property type="protein sequence ID" value="EHR40906.1"/>
    <property type="molecule type" value="Genomic_DNA"/>
</dbReference>
<evidence type="ECO:0000313" key="2">
    <source>
        <dbReference type="Proteomes" id="UP000012046"/>
    </source>
</evidence>
<keyword evidence="2" id="KW-1185">Reference proteome</keyword>
<reference evidence="1 2" key="1">
    <citation type="journal article" date="2012" name="J. Bacteriol.">
        <title>Genome Sequence of Extracellular-Protease-Producing Alishewanella jeotgali Isolated from Traditional Korean Fermented Seafood.</title>
        <authorList>
            <person name="Jung J."/>
            <person name="Chun J."/>
            <person name="Park W."/>
        </authorList>
    </citation>
    <scope>NUCLEOTIDE SEQUENCE [LARGE SCALE GENOMIC DNA]</scope>
    <source>
        <strain evidence="1 2">KCTC 22429</strain>
    </source>
</reference>